<feature type="transmembrane region" description="Helical" evidence="1">
    <location>
        <begin position="7"/>
        <end position="29"/>
    </location>
</feature>
<evidence type="ECO:0008006" key="4">
    <source>
        <dbReference type="Google" id="ProtNLM"/>
    </source>
</evidence>
<dbReference type="OrthoDB" id="2417647at2"/>
<dbReference type="Proteomes" id="UP000257076">
    <property type="component" value="Unassembled WGS sequence"/>
</dbReference>
<organism evidence="2 3">
    <name type="scientific">Jeotgalicoccus halotolerans</name>
    <dbReference type="NCBI Taxonomy" id="157227"/>
    <lineage>
        <taxon>Bacteria</taxon>
        <taxon>Bacillati</taxon>
        <taxon>Bacillota</taxon>
        <taxon>Bacilli</taxon>
        <taxon>Bacillales</taxon>
        <taxon>Staphylococcaceae</taxon>
        <taxon>Jeotgalicoccus</taxon>
    </lineage>
</organism>
<proteinExistence type="predicted"/>
<feature type="transmembrane region" description="Helical" evidence="1">
    <location>
        <begin position="131"/>
        <end position="150"/>
    </location>
</feature>
<accession>A0A3E0B1N7</accession>
<evidence type="ECO:0000313" key="2">
    <source>
        <dbReference type="EMBL" id="REG25886.1"/>
    </source>
</evidence>
<evidence type="ECO:0000256" key="1">
    <source>
        <dbReference type="SAM" id="Phobius"/>
    </source>
</evidence>
<dbReference type="AlphaFoldDB" id="A0A3E0B1N7"/>
<comment type="caution">
    <text evidence="2">The sequence shown here is derived from an EMBL/GenBank/DDBJ whole genome shotgun (WGS) entry which is preliminary data.</text>
</comment>
<keyword evidence="1" id="KW-0812">Transmembrane</keyword>
<keyword evidence="1" id="KW-0472">Membrane</keyword>
<dbReference type="EMBL" id="QUMW01000009">
    <property type="protein sequence ID" value="REG25886.1"/>
    <property type="molecule type" value="Genomic_DNA"/>
</dbReference>
<gene>
    <name evidence="2" type="ORF">DFR63_0934</name>
</gene>
<keyword evidence="1" id="KW-1133">Transmembrane helix</keyword>
<protein>
    <recommendedName>
        <fullName evidence="4">Capsular polysaccharide biosynthesis protein</fullName>
    </recommendedName>
</protein>
<reference evidence="2 3" key="1">
    <citation type="submission" date="2018-08" db="EMBL/GenBank/DDBJ databases">
        <title>Genomic Encyclopedia of Type Strains, Phase IV (KMG-IV): sequencing the most valuable type-strain genomes for metagenomic binning, comparative biology and taxonomic classification.</title>
        <authorList>
            <person name="Goeker M."/>
        </authorList>
    </citation>
    <scope>NUCLEOTIDE SEQUENCE [LARGE SCALE GENOMIC DNA]</scope>
    <source>
        <strain evidence="2 3">DSM 17274</strain>
    </source>
</reference>
<sequence length="173" mass="18744">MYFLKKNLLNIIIWTLALGVVGTAVNFFIPPASTTYEEYYTLESGLEPNTIANLNIQFNETVNKASNNILVAAADGQSGSDILHLTITTEPGINYNSIQAQAMDILAEEGAVTTDSTALNVYETQNDALKIMIILLSLLIGAGIGIVTALSNRNISTEEDIEHYLGERTLGTF</sequence>
<dbReference type="RefSeq" id="WP_115884658.1">
    <property type="nucleotide sequence ID" value="NZ_CBCSHX010000005.1"/>
</dbReference>
<name>A0A3E0B1N7_9STAP</name>
<evidence type="ECO:0000313" key="3">
    <source>
        <dbReference type="Proteomes" id="UP000257076"/>
    </source>
</evidence>
<keyword evidence="3" id="KW-1185">Reference proteome</keyword>